<keyword evidence="6" id="KW-1185">Reference proteome</keyword>
<evidence type="ECO:0000256" key="3">
    <source>
        <dbReference type="ARBA" id="ARBA00023315"/>
    </source>
</evidence>
<dbReference type="PANTHER" id="PTHR10545:SF29">
    <property type="entry name" value="GH14572P-RELATED"/>
    <property type="match status" value="1"/>
</dbReference>
<name>A0A2A4HZ28_9SPHN</name>
<organism evidence="5 6">
    <name type="scientific">Sphingomonas ginsenosidimutans</name>
    <dbReference type="NCBI Taxonomy" id="862134"/>
    <lineage>
        <taxon>Bacteria</taxon>
        <taxon>Pseudomonadati</taxon>
        <taxon>Pseudomonadota</taxon>
        <taxon>Alphaproteobacteria</taxon>
        <taxon>Sphingomonadales</taxon>
        <taxon>Sphingomonadaceae</taxon>
        <taxon>Sphingomonas</taxon>
    </lineage>
</organism>
<dbReference type="FunFam" id="3.40.630.30:FF:000064">
    <property type="entry name" value="GNAT family acetyltransferase"/>
    <property type="match status" value="1"/>
</dbReference>
<dbReference type="InterPro" id="IPR000182">
    <property type="entry name" value="GNAT_dom"/>
</dbReference>
<keyword evidence="2 5" id="KW-0808">Transferase</keyword>
<sequence>MTAPADPPAIRPATPADVPAILDFVRALAAFEREPDAVQATVPMLHAALFGPTPAAEAVIAERDGAPIGFAIFYTTFSTWTGRRGMWLDDLYVTPAARGSGAGAALLAHLARIAVARDYARFEWWVLDWNLPAIEFYRAKGAVAQDEWTVQRVDGAALHALAGAGTGQGRE</sequence>
<feature type="domain" description="N-acetyltransferase" evidence="4">
    <location>
        <begin position="8"/>
        <end position="164"/>
    </location>
</feature>
<proteinExistence type="inferred from homology"/>
<dbReference type="AlphaFoldDB" id="A0A2A4HZ28"/>
<gene>
    <name evidence="5" type="ORF">COA17_08400</name>
</gene>
<dbReference type="SUPFAM" id="SSF55729">
    <property type="entry name" value="Acyl-CoA N-acyltransferases (Nat)"/>
    <property type="match status" value="1"/>
</dbReference>
<dbReference type="InterPro" id="IPR051016">
    <property type="entry name" value="Diverse_Substrate_AcTransf"/>
</dbReference>
<dbReference type="Gene3D" id="3.40.630.30">
    <property type="match status" value="1"/>
</dbReference>
<dbReference type="PANTHER" id="PTHR10545">
    <property type="entry name" value="DIAMINE N-ACETYLTRANSFERASE"/>
    <property type="match status" value="1"/>
</dbReference>
<dbReference type="RefSeq" id="WP_096611721.1">
    <property type="nucleotide sequence ID" value="NZ_NWVD01000003.1"/>
</dbReference>
<evidence type="ECO:0000259" key="4">
    <source>
        <dbReference type="PROSITE" id="PS51186"/>
    </source>
</evidence>
<evidence type="ECO:0000256" key="1">
    <source>
        <dbReference type="ARBA" id="ARBA00008694"/>
    </source>
</evidence>
<evidence type="ECO:0000256" key="2">
    <source>
        <dbReference type="ARBA" id="ARBA00022679"/>
    </source>
</evidence>
<protein>
    <submittedName>
        <fullName evidence="5">GNAT family N-acetyltransferase</fullName>
    </submittedName>
</protein>
<dbReference type="Pfam" id="PF00583">
    <property type="entry name" value="Acetyltransf_1"/>
    <property type="match status" value="1"/>
</dbReference>
<dbReference type="EMBL" id="NWVD01000003">
    <property type="protein sequence ID" value="PCG08927.1"/>
    <property type="molecule type" value="Genomic_DNA"/>
</dbReference>
<accession>A0A2A4HZ28</accession>
<keyword evidence="3" id="KW-0012">Acyltransferase</keyword>
<dbReference type="Proteomes" id="UP000218784">
    <property type="component" value="Unassembled WGS sequence"/>
</dbReference>
<comment type="similarity">
    <text evidence="1">Belongs to the acetyltransferase family.</text>
</comment>
<comment type="caution">
    <text evidence="5">The sequence shown here is derived from an EMBL/GenBank/DDBJ whole genome shotgun (WGS) entry which is preliminary data.</text>
</comment>
<reference evidence="5 6" key="1">
    <citation type="submission" date="2017-09" db="EMBL/GenBank/DDBJ databases">
        <title>Sphingomonas ginsenosidimutans KACC 14949, whole genome shotgun sequence.</title>
        <authorList>
            <person name="Feng G."/>
            <person name="Zhu H."/>
        </authorList>
    </citation>
    <scope>NUCLEOTIDE SEQUENCE [LARGE SCALE GENOMIC DNA]</scope>
    <source>
        <strain evidence="5 6">KACC 14949</strain>
    </source>
</reference>
<dbReference type="GO" id="GO:0008080">
    <property type="term" value="F:N-acetyltransferase activity"/>
    <property type="evidence" value="ECO:0007669"/>
    <property type="project" value="TreeGrafter"/>
</dbReference>
<dbReference type="PROSITE" id="PS51186">
    <property type="entry name" value="GNAT"/>
    <property type="match status" value="1"/>
</dbReference>
<dbReference type="InterPro" id="IPR016181">
    <property type="entry name" value="Acyl_CoA_acyltransferase"/>
</dbReference>
<evidence type="ECO:0000313" key="5">
    <source>
        <dbReference type="EMBL" id="PCG08927.1"/>
    </source>
</evidence>
<evidence type="ECO:0000313" key="6">
    <source>
        <dbReference type="Proteomes" id="UP000218784"/>
    </source>
</evidence>